<name>A0ABU5C590_9BACI</name>
<feature type="compositionally biased region" description="Basic and acidic residues" evidence="1">
    <location>
        <begin position="102"/>
        <end position="125"/>
    </location>
</feature>
<evidence type="ECO:0000313" key="2">
    <source>
        <dbReference type="EMBL" id="MDY0394493.1"/>
    </source>
</evidence>
<reference evidence="2 3" key="1">
    <citation type="submission" date="2023-10" db="EMBL/GenBank/DDBJ databases">
        <title>Virgibacillus halophilus 5B73C genome.</title>
        <authorList>
            <person name="Miliotis G."/>
            <person name="Sengupta P."/>
            <person name="Hameed A."/>
            <person name="Chuvochina M."/>
            <person name="Mcdonagh F."/>
            <person name="Simpson A.C."/>
            <person name="Singh N.K."/>
            <person name="Rekha P.D."/>
            <person name="Raman K."/>
            <person name="Hugenholtz P."/>
            <person name="Venkateswaran K."/>
        </authorList>
    </citation>
    <scope>NUCLEOTIDE SEQUENCE [LARGE SCALE GENOMIC DNA]</scope>
    <source>
        <strain evidence="2 3">5B73C</strain>
    </source>
</reference>
<feature type="region of interest" description="Disordered" evidence="1">
    <location>
        <begin position="100"/>
        <end position="125"/>
    </location>
</feature>
<accession>A0ABU5C590</accession>
<feature type="compositionally biased region" description="Polar residues" evidence="1">
    <location>
        <begin position="11"/>
        <end position="20"/>
    </location>
</feature>
<feature type="region of interest" description="Disordered" evidence="1">
    <location>
        <begin position="1"/>
        <end position="46"/>
    </location>
</feature>
<comment type="caution">
    <text evidence="2">The sequence shown here is derived from an EMBL/GenBank/DDBJ whole genome shotgun (WGS) entry which is preliminary data.</text>
</comment>
<proteinExistence type="predicted"/>
<protein>
    <submittedName>
        <fullName evidence="2">Uncharacterized protein</fullName>
    </submittedName>
</protein>
<feature type="compositionally biased region" description="Basic and acidic residues" evidence="1">
    <location>
        <begin position="25"/>
        <end position="41"/>
    </location>
</feature>
<organism evidence="2 3">
    <name type="scientific">Tigheibacillus halophilus</name>
    <dbReference type="NCBI Taxonomy" id="361280"/>
    <lineage>
        <taxon>Bacteria</taxon>
        <taxon>Bacillati</taxon>
        <taxon>Bacillota</taxon>
        <taxon>Bacilli</taxon>
        <taxon>Bacillales</taxon>
        <taxon>Bacillaceae</taxon>
        <taxon>Tigheibacillus</taxon>
    </lineage>
</organism>
<evidence type="ECO:0000256" key="1">
    <source>
        <dbReference type="SAM" id="MobiDB-lite"/>
    </source>
</evidence>
<dbReference type="EMBL" id="JAWDIP010000003">
    <property type="protein sequence ID" value="MDY0394493.1"/>
    <property type="molecule type" value="Genomic_DNA"/>
</dbReference>
<evidence type="ECO:0000313" key="3">
    <source>
        <dbReference type="Proteomes" id="UP001281447"/>
    </source>
</evidence>
<dbReference type="Proteomes" id="UP001281447">
    <property type="component" value="Unassembled WGS sequence"/>
</dbReference>
<gene>
    <name evidence="2" type="ORF">RWE15_08595</name>
</gene>
<keyword evidence="3" id="KW-1185">Reference proteome</keyword>
<sequence>MTTPPKHRLTANPSKIQTAILTKGHPKDLKQYSKDPDKNDPSEGDFDIVGKLVSETDGELILNIKGDKITIQKKSSFDKDMKGFKRDLKGKMVDVEISTKNQKAESLKPTRQTRADQDGVFKKRG</sequence>